<dbReference type="EMBL" id="NYPG01000003">
    <property type="protein sequence ID" value="PDK41325.1"/>
    <property type="molecule type" value="Genomic_DNA"/>
</dbReference>
<dbReference type="Pfam" id="PF08279">
    <property type="entry name" value="HTH_11"/>
    <property type="match status" value="1"/>
</dbReference>
<dbReference type="Pfam" id="PF00571">
    <property type="entry name" value="CBS"/>
    <property type="match status" value="2"/>
</dbReference>
<name>A0A7X0T2X4_LISWE</name>
<dbReference type="Proteomes" id="UP000522007">
    <property type="component" value="Unassembled WGS sequence"/>
</dbReference>
<evidence type="ECO:0000313" key="7">
    <source>
        <dbReference type="EMBL" id="MBC1321603.1"/>
    </source>
</evidence>
<dbReference type="PANTHER" id="PTHR43080:SF2">
    <property type="entry name" value="CBS DOMAIN-CONTAINING PROTEIN"/>
    <property type="match status" value="1"/>
</dbReference>
<dbReference type="GO" id="GO:0003700">
    <property type="term" value="F:DNA-binding transcription factor activity"/>
    <property type="evidence" value="ECO:0007669"/>
    <property type="project" value="InterPro"/>
</dbReference>
<dbReference type="Proteomes" id="UP000219632">
    <property type="component" value="Unassembled WGS sequence"/>
</dbReference>
<dbReference type="PANTHER" id="PTHR43080">
    <property type="entry name" value="CBS DOMAIN-CONTAINING PROTEIN CBSX3, MITOCHONDRIAL"/>
    <property type="match status" value="1"/>
</dbReference>
<evidence type="ECO:0000256" key="4">
    <source>
        <dbReference type="ARBA" id="ARBA00023163"/>
    </source>
</evidence>
<accession>A0A7X0T2X4</accession>
<dbReference type="EMBL" id="JAAROP010000001">
    <property type="protein sequence ID" value="MBC1321760.1"/>
    <property type="molecule type" value="Genomic_DNA"/>
</dbReference>
<comment type="caution">
    <text evidence="7">The sequence shown here is derived from an EMBL/GenBank/DDBJ whole genome shotgun (WGS) entry which is preliminary data.</text>
</comment>
<feature type="domain" description="CBS" evidence="6">
    <location>
        <begin position="83"/>
        <end position="138"/>
    </location>
</feature>
<dbReference type="PROSITE" id="PS00894">
    <property type="entry name" value="HTH_DEOR_1"/>
    <property type="match status" value="1"/>
</dbReference>
<evidence type="ECO:0000256" key="3">
    <source>
        <dbReference type="ARBA" id="ARBA00023125"/>
    </source>
</evidence>
<evidence type="ECO:0000256" key="5">
    <source>
        <dbReference type="PROSITE-ProRule" id="PRU00703"/>
    </source>
</evidence>
<organism evidence="7 11">
    <name type="scientific">Listeria welshimeri</name>
    <dbReference type="NCBI Taxonomy" id="1643"/>
    <lineage>
        <taxon>Bacteria</taxon>
        <taxon>Bacillati</taxon>
        <taxon>Bacillota</taxon>
        <taxon>Bacilli</taxon>
        <taxon>Bacillales</taxon>
        <taxon>Listeriaceae</taxon>
        <taxon>Listeria</taxon>
    </lineage>
</organism>
<evidence type="ECO:0000313" key="8">
    <source>
        <dbReference type="EMBL" id="MBC1321760.1"/>
    </source>
</evidence>
<dbReference type="Gene3D" id="3.10.580.10">
    <property type="entry name" value="CBS-domain"/>
    <property type="match status" value="1"/>
</dbReference>
<dbReference type="FunFam" id="3.10.580.10:FF:000016">
    <property type="entry name" value="Transcriptional repressor CcpN"/>
    <property type="match status" value="1"/>
</dbReference>
<keyword evidence="1" id="KW-0805">Transcription regulation</keyword>
<dbReference type="InterPro" id="IPR051257">
    <property type="entry name" value="Diverse_CBS-Domain"/>
</dbReference>
<sequence length="209" mass="23134">MIPIELSPRQHQIVAYVRANEPATGDSIAAHLKLTRATIRADLSILTMTGILDARPKVGYFYSGLETNPIHFDEIRQLKISEIMTQPFFAKKETSVYDAIVMLFMEDIGSLYVIDEEELVGLVSRKDLLKGALADADTKATPIATIMTRMPNLVTVAKNDTVLHAAEQLVFHQIDSLPVLENKSGKAKVIGKISKTRITALFVDTIKKV</sequence>
<evidence type="ECO:0000313" key="9">
    <source>
        <dbReference type="EMBL" id="PDK41325.1"/>
    </source>
</evidence>
<reference evidence="9 10" key="1">
    <citation type="submission" date="2017-09" db="EMBL/GenBank/DDBJ databases">
        <title>Draft Genomes of 144 Listeria Monocytogenes isolates from foods.</title>
        <authorList>
            <person name="Wu C.H."/>
            <person name="Ng J."/>
            <person name="Kiang D."/>
            <person name="Chen C.-Y."/>
            <person name="Frink S."/>
            <person name="Lafrades M."/>
            <person name="Morales C."/>
            <person name="Park P."/>
            <person name="Zwick M."/>
        </authorList>
    </citation>
    <scope>NUCLEOTIDE SEQUENCE [LARGE SCALE GENOMIC DNA]</scope>
    <source>
        <strain evidence="9 10">CDPHFDLB-F14M01633.75-2</strain>
    </source>
</reference>
<gene>
    <name evidence="9" type="ORF">AFZ32_06160</name>
    <name evidence="7" type="ORF">HB853_01480</name>
    <name evidence="8" type="ORF">HB853_02265</name>
</gene>
<dbReference type="SUPFAM" id="SSF54631">
    <property type="entry name" value="CBS-domain pair"/>
    <property type="match status" value="1"/>
</dbReference>
<dbReference type="InterPro" id="IPR000644">
    <property type="entry name" value="CBS_dom"/>
</dbReference>
<dbReference type="SMART" id="SM00116">
    <property type="entry name" value="CBS"/>
    <property type="match status" value="2"/>
</dbReference>
<reference evidence="7 11" key="2">
    <citation type="submission" date="2020-03" db="EMBL/GenBank/DDBJ databases">
        <title>Soil Listeria distribution.</title>
        <authorList>
            <person name="Liao J."/>
            <person name="Wiedmann M."/>
        </authorList>
    </citation>
    <scope>NUCLEOTIDE SEQUENCE [LARGE SCALE GENOMIC DNA]</scope>
    <source>
        <strain evidence="7 11">FSL L7-1829</strain>
    </source>
</reference>
<keyword evidence="10" id="KW-1185">Reference proteome</keyword>
<dbReference type="PROSITE" id="PS51371">
    <property type="entry name" value="CBS"/>
    <property type="match status" value="2"/>
</dbReference>
<dbReference type="AlphaFoldDB" id="A0A7X0T2X4"/>
<keyword evidence="3" id="KW-0238">DNA-binding</keyword>
<feature type="domain" description="CBS" evidence="6">
    <location>
        <begin position="147"/>
        <end position="209"/>
    </location>
</feature>
<evidence type="ECO:0000313" key="11">
    <source>
        <dbReference type="Proteomes" id="UP000522007"/>
    </source>
</evidence>
<dbReference type="InterPro" id="IPR016842">
    <property type="entry name" value="UCP026546_HTH-CBS"/>
</dbReference>
<evidence type="ECO:0000256" key="1">
    <source>
        <dbReference type="ARBA" id="ARBA00023015"/>
    </source>
</evidence>
<evidence type="ECO:0000313" key="10">
    <source>
        <dbReference type="Proteomes" id="UP000219632"/>
    </source>
</evidence>
<dbReference type="EMBL" id="JAAROP010000001">
    <property type="protein sequence ID" value="MBC1321603.1"/>
    <property type="molecule type" value="Genomic_DNA"/>
</dbReference>
<proteinExistence type="predicted"/>
<dbReference type="Gene3D" id="1.10.10.10">
    <property type="entry name" value="Winged helix-like DNA-binding domain superfamily/Winged helix DNA-binding domain"/>
    <property type="match status" value="1"/>
</dbReference>
<protein>
    <submittedName>
        <fullName evidence="7">Helix-turn-helix transcriptional regulator</fullName>
    </submittedName>
    <submittedName>
        <fullName evidence="9">Transcriptional repressor CcpN</fullName>
    </submittedName>
</protein>
<dbReference type="InterPro" id="IPR013196">
    <property type="entry name" value="HTH_11"/>
</dbReference>
<dbReference type="InterPro" id="IPR036390">
    <property type="entry name" value="WH_DNA-bd_sf"/>
</dbReference>
<keyword evidence="2 5" id="KW-0129">CBS domain</keyword>
<dbReference type="InterPro" id="IPR036388">
    <property type="entry name" value="WH-like_DNA-bd_sf"/>
</dbReference>
<dbReference type="CDD" id="cd04617">
    <property type="entry name" value="CBS_pair_CcpN"/>
    <property type="match status" value="1"/>
</dbReference>
<dbReference type="GO" id="GO:0003677">
    <property type="term" value="F:DNA binding"/>
    <property type="evidence" value="ECO:0007669"/>
    <property type="project" value="UniProtKB-KW"/>
</dbReference>
<dbReference type="InterPro" id="IPR018356">
    <property type="entry name" value="Tscrpt_reg_HTH_DeoR_CS"/>
</dbReference>
<dbReference type="PIRSF" id="PIRSF026546">
    <property type="entry name" value="UCP026546_CBS_YqzB"/>
    <property type="match status" value="1"/>
</dbReference>
<evidence type="ECO:0000259" key="6">
    <source>
        <dbReference type="PROSITE" id="PS51371"/>
    </source>
</evidence>
<dbReference type="GeneID" id="61189785"/>
<evidence type="ECO:0000256" key="2">
    <source>
        <dbReference type="ARBA" id="ARBA00023122"/>
    </source>
</evidence>
<dbReference type="InterPro" id="IPR046342">
    <property type="entry name" value="CBS_dom_sf"/>
</dbReference>
<keyword evidence="4" id="KW-0804">Transcription</keyword>
<dbReference type="SUPFAM" id="SSF46785">
    <property type="entry name" value="Winged helix' DNA-binding domain"/>
    <property type="match status" value="1"/>
</dbReference>
<dbReference type="RefSeq" id="WP_011702651.1">
    <property type="nucleotide sequence ID" value="NZ_CBCSAN010000003.1"/>
</dbReference>
<dbReference type="OMA" id="SVIMTRM"/>